<dbReference type="GO" id="GO:0006629">
    <property type="term" value="P:lipid metabolic process"/>
    <property type="evidence" value="ECO:0007669"/>
    <property type="project" value="UniProtKB-KW"/>
</dbReference>
<gene>
    <name evidence="4" type="ORF">ILEXP_LOCUS9777</name>
</gene>
<keyword evidence="1" id="KW-0677">Repeat</keyword>
<evidence type="ECO:0000256" key="2">
    <source>
        <dbReference type="ARBA" id="ARBA00023098"/>
    </source>
</evidence>
<evidence type="ECO:0000259" key="3">
    <source>
        <dbReference type="Pfam" id="PF12357"/>
    </source>
</evidence>
<dbReference type="Proteomes" id="UP001642360">
    <property type="component" value="Unassembled WGS sequence"/>
</dbReference>
<protein>
    <recommendedName>
        <fullName evidence="3">Phospholipase D C-terminal domain-containing protein</fullName>
    </recommendedName>
</protein>
<dbReference type="Pfam" id="PF12357">
    <property type="entry name" value="PLD_C"/>
    <property type="match status" value="1"/>
</dbReference>
<sequence>MSESDDVFKAVDGKALKFLGESVRGMRLEKIYGYRMALWAEQLGALEDCFKEPETLKCVKRVNEVAEDNWKRYKDENFTTLQGHLLKYPVQVDADGDVGPLPGHEEFPDVGGYVLGSPYPAVPDLLTT</sequence>
<accession>A0ABC8RCX2</accession>
<dbReference type="PANTHER" id="PTHR18896:SF86">
    <property type="entry name" value="PHOSPHOLIPASE D DELTA"/>
    <property type="match status" value="1"/>
</dbReference>
<comment type="caution">
    <text evidence="4">The sequence shown here is derived from an EMBL/GenBank/DDBJ whole genome shotgun (WGS) entry which is preliminary data.</text>
</comment>
<organism evidence="4 5">
    <name type="scientific">Ilex paraguariensis</name>
    <name type="common">yerba mate</name>
    <dbReference type="NCBI Taxonomy" id="185542"/>
    <lineage>
        <taxon>Eukaryota</taxon>
        <taxon>Viridiplantae</taxon>
        <taxon>Streptophyta</taxon>
        <taxon>Embryophyta</taxon>
        <taxon>Tracheophyta</taxon>
        <taxon>Spermatophyta</taxon>
        <taxon>Magnoliopsida</taxon>
        <taxon>eudicotyledons</taxon>
        <taxon>Gunneridae</taxon>
        <taxon>Pentapetalae</taxon>
        <taxon>asterids</taxon>
        <taxon>campanulids</taxon>
        <taxon>Aquifoliales</taxon>
        <taxon>Aquifoliaceae</taxon>
        <taxon>Ilex</taxon>
    </lineage>
</organism>
<dbReference type="PANTHER" id="PTHR18896">
    <property type="entry name" value="PHOSPHOLIPASE D"/>
    <property type="match status" value="1"/>
</dbReference>
<dbReference type="InterPro" id="IPR024632">
    <property type="entry name" value="PLipase_D_C"/>
</dbReference>
<proteinExistence type="predicted"/>
<dbReference type="EMBL" id="CAUOFW020001194">
    <property type="protein sequence ID" value="CAK9142127.1"/>
    <property type="molecule type" value="Genomic_DNA"/>
</dbReference>
<keyword evidence="2" id="KW-0443">Lipid metabolism</keyword>
<evidence type="ECO:0000313" key="4">
    <source>
        <dbReference type="EMBL" id="CAK9142127.1"/>
    </source>
</evidence>
<keyword evidence="5" id="KW-1185">Reference proteome</keyword>
<evidence type="ECO:0000256" key="1">
    <source>
        <dbReference type="ARBA" id="ARBA00022737"/>
    </source>
</evidence>
<feature type="domain" description="Phospholipase D C-terminal" evidence="3">
    <location>
        <begin position="47"/>
        <end position="117"/>
    </location>
</feature>
<reference evidence="4 5" key="1">
    <citation type="submission" date="2024-02" db="EMBL/GenBank/DDBJ databases">
        <authorList>
            <person name="Vignale AGUSTIN F."/>
            <person name="Sosa J E."/>
            <person name="Modenutti C."/>
        </authorList>
    </citation>
    <scope>NUCLEOTIDE SEQUENCE [LARGE SCALE GENOMIC DNA]</scope>
</reference>
<dbReference type="AlphaFoldDB" id="A0ABC8RCX2"/>
<evidence type="ECO:0000313" key="5">
    <source>
        <dbReference type="Proteomes" id="UP001642360"/>
    </source>
</evidence>
<dbReference type="InterPro" id="IPR015679">
    <property type="entry name" value="PLipase_D_fam"/>
</dbReference>
<name>A0ABC8RCX2_9AQUA</name>